<gene>
    <name evidence="1" type="primary">49</name>
    <name evidence="1" type="ORF">SEA_CHEWYVIII_49</name>
</gene>
<evidence type="ECO:0000313" key="1">
    <source>
        <dbReference type="EMBL" id="AON97471.1"/>
    </source>
</evidence>
<dbReference type="InterPro" id="IPR058154">
    <property type="entry name" value="Bxb1_TTP-like"/>
</dbReference>
<reference evidence="2" key="1">
    <citation type="submission" date="2016-07" db="EMBL/GenBank/DDBJ databases">
        <authorList>
            <person name="Florea S."/>
            <person name="Webb J.S."/>
            <person name="Jaromczyk J."/>
            <person name="Schardl C.L."/>
        </authorList>
    </citation>
    <scope>NUCLEOTIDE SEQUENCE [LARGE SCALE GENOMIC DNA]</scope>
</reference>
<dbReference type="RefSeq" id="YP_010754166.1">
    <property type="nucleotide sequence ID" value="NC_073456.1"/>
</dbReference>
<organism evidence="1 2">
    <name type="scientific">Rhodococcus phage ChewyVIII</name>
    <dbReference type="NCBI Taxonomy" id="1887657"/>
    <lineage>
        <taxon>Viruses</taxon>
        <taxon>Duplodnaviria</taxon>
        <taxon>Heunggongvirae</taxon>
        <taxon>Uroviricota</taxon>
        <taxon>Caudoviricetes</taxon>
        <taxon>Chewyvirus</taxon>
        <taxon>Chewyvirus chewyVIII</taxon>
    </lineage>
</organism>
<protein>
    <submittedName>
        <fullName evidence="1">Major tail subunit</fullName>
    </submittedName>
</protein>
<dbReference type="Pfam" id="PF25681">
    <property type="entry name" value="Phage_TTP_17"/>
    <property type="match status" value="1"/>
</dbReference>
<dbReference type="GeneID" id="80018748"/>
<name>A0A1C9EI62_9CAUD</name>
<accession>A0A1C9EI62</accession>
<dbReference type="Proteomes" id="UP000221751">
    <property type="component" value="Segment"/>
</dbReference>
<evidence type="ECO:0000313" key="2">
    <source>
        <dbReference type="Proteomes" id="UP000221751"/>
    </source>
</evidence>
<dbReference type="EMBL" id="KX557288">
    <property type="protein sequence ID" value="AON97471.1"/>
    <property type="molecule type" value="Genomic_DNA"/>
</dbReference>
<dbReference type="KEGG" id="vg:80018748"/>
<keyword evidence="2" id="KW-1185">Reference proteome</keyword>
<proteinExistence type="predicted"/>
<sequence>MAGDFKALAKRQAELILKPQAGLIAVAPEDTLLAPDFKLTTGGLSGAPITLTDLTDYEQLGWVSKNDGFTFSSDTETEDVESFGSVEPTRTDIVRDVTTAQFTPQETNRVVLEMYYNVDLSALTPEAGTGEVGFNQAVEPSTTYRRMIFLSKDGKAGNEIYMAKIMPRASVTAKADQQHGAGAELSYGMTVTAKVDDDLGYSVRNVFAGPGWAKQLVKMGFPALVTTP</sequence>